<dbReference type="NCBIfam" id="NF001947">
    <property type="entry name" value="PRK00725.1"/>
    <property type="match status" value="1"/>
</dbReference>
<dbReference type="RefSeq" id="WP_092223791.1">
    <property type="nucleotide sequence ID" value="NZ_FNJI01000020.1"/>
</dbReference>
<comment type="subunit">
    <text evidence="9">Homotetramer.</text>
</comment>
<keyword evidence="5 9" id="KW-0547">Nucleotide-binding</keyword>
<evidence type="ECO:0000256" key="7">
    <source>
        <dbReference type="ARBA" id="ARBA00023056"/>
    </source>
</evidence>
<dbReference type="GO" id="GO:0008878">
    <property type="term" value="F:glucose-1-phosphate adenylyltransferase activity"/>
    <property type="evidence" value="ECO:0007669"/>
    <property type="project" value="UniProtKB-UniRule"/>
</dbReference>
<feature type="domain" description="Nucleotidyl transferase" evidence="10">
    <location>
        <begin position="8"/>
        <end position="274"/>
    </location>
</feature>
<dbReference type="AlphaFoldDB" id="A0A1H0SNY1"/>
<dbReference type="EC" id="2.7.7.27" evidence="9"/>
<dbReference type="PANTHER" id="PTHR43523:SF2">
    <property type="entry name" value="GLUCOSE-1-PHOSPHATE ADENYLYLTRANSFERASE"/>
    <property type="match status" value="1"/>
</dbReference>
<dbReference type="Proteomes" id="UP000199073">
    <property type="component" value="Unassembled WGS sequence"/>
</dbReference>
<evidence type="ECO:0000256" key="6">
    <source>
        <dbReference type="ARBA" id="ARBA00022840"/>
    </source>
</evidence>
<dbReference type="Gene3D" id="3.90.550.10">
    <property type="entry name" value="Spore Coat Polysaccharide Biosynthesis Protein SpsA, Chain A"/>
    <property type="match status" value="1"/>
</dbReference>
<dbReference type="CDD" id="cd04651">
    <property type="entry name" value="LbH_G1P_AT_C"/>
    <property type="match status" value="1"/>
</dbReference>
<evidence type="ECO:0000256" key="8">
    <source>
        <dbReference type="ARBA" id="ARBA00023277"/>
    </source>
</evidence>
<dbReference type="HAMAP" id="MF_00624">
    <property type="entry name" value="GlgC"/>
    <property type="match status" value="1"/>
</dbReference>
<feature type="domain" description="Glucose-1-phosphate adenylyltransferase/Bifunctional protein GlmU-like C-terminal hexapeptide" evidence="11">
    <location>
        <begin position="297"/>
        <end position="400"/>
    </location>
</feature>
<evidence type="ECO:0000256" key="5">
    <source>
        <dbReference type="ARBA" id="ARBA00022741"/>
    </source>
</evidence>
<evidence type="ECO:0000259" key="10">
    <source>
        <dbReference type="Pfam" id="PF00483"/>
    </source>
</evidence>
<feature type="binding site" evidence="9">
    <location>
        <position position="98"/>
    </location>
    <ligand>
        <name>alpha-D-glucose 1-phosphate</name>
        <dbReference type="ChEBI" id="CHEBI:58601"/>
    </ligand>
</feature>
<feature type="site" description="Could play a key role in the communication between the regulatory and the substrate sites" evidence="9">
    <location>
        <position position="97"/>
    </location>
</feature>
<accession>A0A1H0SNY1</accession>
<dbReference type="PANTHER" id="PTHR43523">
    <property type="entry name" value="GLUCOSE-1-PHOSPHATE ADENYLYLTRANSFERASE-RELATED"/>
    <property type="match status" value="1"/>
</dbReference>
<dbReference type="InterPro" id="IPR023049">
    <property type="entry name" value="GlgC_bac"/>
</dbReference>
<evidence type="ECO:0000256" key="2">
    <source>
        <dbReference type="ARBA" id="ARBA00022600"/>
    </source>
</evidence>
<dbReference type="Pfam" id="PF24894">
    <property type="entry name" value="Hexapep_GlmU"/>
    <property type="match status" value="1"/>
</dbReference>
<evidence type="ECO:0000256" key="3">
    <source>
        <dbReference type="ARBA" id="ARBA00022679"/>
    </source>
</evidence>
<dbReference type="GO" id="GO:0005524">
    <property type="term" value="F:ATP binding"/>
    <property type="evidence" value="ECO:0007669"/>
    <property type="project" value="UniProtKB-KW"/>
</dbReference>
<feature type="binding site" evidence="9">
    <location>
        <position position="197"/>
    </location>
    <ligand>
        <name>alpha-D-glucose 1-phosphate</name>
        <dbReference type="ChEBI" id="CHEBI:58601"/>
    </ligand>
</feature>
<comment type="catalytic activity">
    <reaction evidence="9">
        <text>alpha-D-glucose 1-phosphate + ATP + H(+) = ADP-alpha-D-glucose + diphosphate</text>
        <dbReference type="Rhea" id="RHEA:12120"/>
        <dbReference type="ChEBI" id="CHEBI:15378"/>
        <dbReference type="ChEBI" id="CHEBI:30616"/>
        <dbReference type="ChEBI" id="CHEBI:33019"/>
        <dbReference type="ChEBI" id="CHEBI:57498"/>
        <dbReference type="ChEBI" id="CHEBI:58601"/>
        <dbReference type="EC" id="2.7.7.27"/>
    </reaction>
</comment>
<sequence>MQNRTLTFILAGGVGSRLLPLTLRRSKPAVPFGGKYRIIDFTLANCLHSGLRRVLVLTQYKSHSLHKHLRDGWSIFNPELGEYITAVPAQMNYGDHWYEGTADAVFQNLNLIDRSDADFTLILSGDHIYRMDYEALLRFHKDHGGDVTVACIEVAVERAKDAFGVAVTNEQMLIVDYKEKPKQPTPIAADPNKTLASMGLYVFPTKLLKQVLLEDQYNTDSSHDLAKDVLPVLVQNKKVYAYKFGGKKGRVTQDRYWRDVGTIDAYYKANMDLLEPVPPLNLYQVDWPIRTYQPQTPPARIVPGTSGAEGVFISSMLASGVVVSGGNVRNSVLFEGIFIDDRATIDQSILFAGVQVGAEAALRNCIVDKNVKIPPQEQIGYDLTTDRHRFTVTEQGIVVVPEGFVFG</sequence>
<dbReference type="Pfam" id="PF00483">
    <property type="entry name" value="NTP_transferase"/>
    <property type="match status" value="1"/>
</dbReference>
<dbReference type="NCBIfam" id="TIGR02091">
    <property type="entry name" value="glgC"/>
    <property type="match status" value="1"/>
</dbReference>
<comment type="similarity">
    <text evidence="1 9">Belongs to the bacterial/plant glucose-1-phosphate adenylyltransferase family.</text>
</comment>
<dbReference type="PROSITE" id="PS00808">
    <property type="entry name" value="ADP_GLC_PYROPHOSPH_1"/>
    <property type="match status" value="1"/>
</dbReference>
<dbReference type="PROSITE" id="PS00810">
    <property type="entry name" value="ADP_GLC_PYROPHOSPH_3"/>
    <property type="match status" value="1"/>
</dbReference>
<dbReference type="InterPro" id="IPR011004">
    <property type="entry name" value="Trimer_LpxA-like_sf"/>
</dbReference>
<comment type="pathway">
    <text evidence="9">Glycan biosynthesis; glycogen biosynthesis.</text>
</comment>
<dbReference type="STRING" id="91360.SAMN05660330_02749"/>
<evidence type="ECO:0000256" key="9">
    <source>
        <dbReference type="HAMAP-Rule" id="MF_00624"/>
    </source>
</evidence>
<dbReference type="NCBIfam" id="NF002023">
    <property type="entry name" value="PRK00844.1"/>
    <property type="match status" value="1"/>
</dbReference>
<dbReference type="PROSITE" id="PS00809">
    <property type="entry name" value="ADP_GLC_PYROPHOSPH_2"/>
    <property type="match status" value="1"/>
</dbReference>
<dbReference type="Gene3D" id="2.160.10.10">
    <property type="entry name" value="Hexapeptide repeat proteins"/>
    <property type="match status" value="1"/>
</dbReference>
<proteinExistence type="inferred from homology"/>
<keyword evidence="2 9" id="KW-0321">Glycogen metabolism</keyword>
<evidence type="ECO:0000259" key="11">
    <source>
        <dbReference type="Pfam" id="PF24894"/>
    </source>
</evidence>
<protein>
    <recommendedName>
        <fullName evidence="9">Glucose-1-phosphate adenylyltransferase</fullName>
        <ecNumber evidence="9">2.7.7.27</ecNumber>
    </recommendedName>
    <alternativeName>
        <fullName evidence="9">ADP-glucose pyrophosphorylase</fullName>
        <shortName evidence="9">ADPGlc PPase</shortName>
    </alternativeName>
    <alternativeName>
        <fullName evidence="9">ADP-glucose synthase</fullName>
    </alternativeName>
</protein>
<keyword evidence="3 9" id="KW-0808">Transferase</keyword>
<evidence type="ECO:0000256" key="4">
    <source>
        <dbReference type="ARBA" id="ARBA00022695"/>
    </source>
</evidence>
<comment type="function">
    <text evidence="9">Involved in the biosynthesis of ADP-glucose, a building block required for the elongation reactions to produce glycogen. Catalyzes the reaction between ATP and alpha-D-glucose 1-phosphate (G1P) to produce pyrophosphate and ADP-Glc.</text>
</comment>
<dbReference type="InterPro" id="IPR011831">
    <property type="entry name" value="ADP-Glc_PPase"/>
</dbReference>
<feature type="site" description="Could play a key role in the communication between the regulatory and the substrate sites" evidence="9">
    <location>
        <position position="59"/>
    </location>
</feature>
<feature type="binding site" evidence="9">
    <location>
        <position position="164"/>
    </location>
    <ligand>
        <name>alpha-D-glucose 1-phosphate</name>
        <dbReference type="ChEBI" id="CHEBI:58601"/>
    </ligand>
</feature>
<dbReference type="InterPro" id="IPR056818">
    <property type="entry name" value="GlmU/GlgC-like_hexapep"/>
</dbReference>
<evidence type="ECO:0000313" key="13">
    <source>
        <dbReference type="Proteomes" id="UP000199073"/>
    </source>
</evidence>
<keyword evidence="13" id="KW-1185">Reference proteome</keyword>
<dbReference type="EMBL" id="FNJI01000020">
    <property type="protein sequence ID" value="SDP43427.1"/>
    <property type="molecule type" value="Genomic_DNA"/>
</dbReference>
<dbReference type="UniPathway" id="UPA00164"/>
<dbReference type="InterPro" id="IPR029044">
    <property type="entry name" value="Nucleotide-diphossugar_trans"/>
</dbReference>
<gene>
    <name evidence="9" type="primary">glgC</name>
    <name evidence="12" type="ORF">SAMN05660330_02749</name>
</gene>
<reference evidence="12 13" key="1">
    <citation type="submission" date="2016-10" db="EMBL/GenBank/DDBJ databases">
        <authorList>
            <person name="de Groot N.N."/>
        </authorList>
    </citation>
    <scope>NUCLEOTIDE SEQUENCE [LARGE SCALE GENOMIC DNA]</scope>
    <source>
        <strain evidence="12 13">DSM 12130</strain>
    </source>
</reference>
<evidence type="ECO:0000256" key="1">
    <source>
        <dbReference type="ARBA" id="ARBA00010443"/>
    </source>
</evidence>
<keyword evidence="7 9" id="KW-0320">Glycogen biosynthesis</keyword>
<dbReference type="InterPro" id="IPR005836">
    <property type="entry name" value="ADP_Glu_pyroP_CS"/>
</dbReference>
<dbReference type="InterPro" id="IPR005835">
    <property type="entry name" value="NTP_transferase_dom"/>
</dbReference>
<keyword evidence="6 9" id="KW-0067">ATP-binding</keyword>
<dbReference type="OrthoDB" id="9801810at2"/>
<dbReference type="GO" id="GO:0005978">
    <property type="term" value="P:glycogen biosynthetic process"/>
    <property type="evidence" value="ECO:0007669"/>
    <property type="project" value="UniProtKB-UniRule"/>
</dbReference>
<dbReference type="SUPFAM" id="SSF51161">
    <property type="entry name" value="Trimeric LpxA-like enzymes"/>
    <property type="match status" value="1"/>
</dbReference>
<name>A0A1H0SNY1_9BACT</name>
<dbReference type="CDD" id="cd02508">
    <property type="entry name" value="ADP_Glucose_PP"/>
    <property type="match status" value="1"/>
</dbReference>
<feature type="binding site" evidence="9">
    <location>
        <begin position="179"/>
        <end position="180"/>
    </location>
    <ligand>
        <name>alpha-D-glucose 1-phosphate</name>
        <dbReference type="ChEBI" id="CHEBI:58601"/>
    </ligand>
</feature>
<keyword evidence="8 9" id="KW-0119">Carbohydrate metabolism</keyword>
<keyword evidence="4 9" id="KW-0548">Nucleotidyltransferase</keyword>
<evidence type="ECO:0000313" key="12">
    <source>
        <dbReference type="EMBL" id="SDP43427.1"/>
    </source>
</evidence>
<dbReference type="SUPFAM" id="SSF53448">
    <property type="entry name" value="Nucleotide-diphospho-sugar transferases"/>
    <property type="match status" value="1"/>
</dbReference>
<organism evidence="12 13">
    <name type="scientific">Desulforhopalus singaporensis</name>
    <dbReference type="NCBI Taxonomy" id="91360"/>
    <lineage>
        <taxon>Bacteria</taxon>
        <taxon>Pseudomonadati</taxon>
        <taxon>Thermodesulfobacteriota</taxon>
        <taxon>Desulfobulbia</taxon>
        <taxon>Desulfobulbales</taxon>
        <taxon>Desulfocapsaceae</taxon>
        <taxon>Desulforhopalus</taxon>
    </lineage>
</organism>